<gene>
    <name evidence="1" type="ORF">QF118_08950</name>
</gene>
<proteinExistence type="predicted"/>
<accession>A0ABY8QLY6</accession>
<keyword evidence="2" id="KW-1185">Reference proteome</keyword>
<reference evidence="1 2" key="1">
    <citation type="submission" date="2023-05" db="EMBL/GenBank/DDBJ databases">
        <title>YMD87, complete Genome.</title>
        <authorList>
            <person name="Zhang J."/>
            <person name="Xu X."/>
        </authorList>
    </citation>
    <scope>NUCLEOTIDE SEQUENCE [LARGE SCALE GENOMIC DNA]</scope>
    <source>
        <strain evidence="1 2">YMD87</strain>
    </source>
</reference>
<dbReference type="Proteomes" id="UP001241605">
    <property type="component" value="Chromosome"/>
</dbReference>
<dbReference type="EMBL" id="CP124616">
    <property type="protein sequence ID" value="WGW05655.1"/>
    <property type="molecule type" value="Genomic_DNA"/>
</dbReference>
<dbReference type="RefSeq" id="WP_282302279.1">
    <property type="nucleotide sequence ID" value="NZ_CP124616.1"/>
</dbReference>
<organism evidence="1 2">
    <name type="scientific">Tropicibacter oceani</name>
    <dbReference type="NCBI Taxonomy" id="3058420"/>
    <lineage>
        <taxon>Bacteria</taxon>
        <taxon>Pseudomonadati</taxon>
        <taxon>Pseudomonadota</taxon>
        <taxon>Alphaproteobacteria</taxon>
        <taxon>Rhodobacterales</taxon>
        <taxon>Roseobacteraceae</taxon>
        <taxon>Tropicibacter</taxon>
    </lineage>
</organism>
<protein>
    <submittedName>
        <fullName evidence="1">Uncharacterized protein</fullName>
    </submittedName>
</protein>
<evidence type="ECO:0000313" key="2">
    <source>
        <dbReference type="Proteomes" id="UP001241605"/>
    </source>
</evidence>
<sequence length="161" mass="18130">MNETTALEIYRKHLDLVTTAVWERNWDVVKQNLAVPTVLRSQDTELAVETMDDLFDAIKEVRASMVTMGATAYFRVARHAEFSDALMTRIEGRHTTYIMTGGYYALPPFESTQTLKLENGVWKGWNMRAGVRNSTLTVINPATARRLAPRPPARPDTANGT</sequence>
<evidence type="ECO:0000313" key="1">
    <source>
        <dbReference type="EMBL" id="WGW05655.1"/>
    </source>
</evidence>
<name>A0ABY8QLY6_9RHOB</name>